<dbReference type="InterPro" id="IPR000052">
    <property type="entry name" value="Pltvir_coat"/>
</dbReference>
<keyword evidence="5" id="KW-0946">Virion</keyword>
<proteinExistence type="predicted"/>
<evidence type="ECO:0000256" key="5">
    <source>
        <dbReference type="ARBA" id="ARBA00022844"/>
    </source>
</evidence>
<name>A0A288QFM9_9VIRU</name>
<organism evidence="9">
    <name type="scientific">Mandarivirus sp</name>
    <dbReference type="NCBI Taxonomy" id="1906671"/>
    <lineage>
        <taxon>Viruses</taxon>
        <taxon>Riboviria</taxon>
        <taxon>Orthornavirae</taxon>
        <taxon>Kitrinoviricota</taxon>
        <taxon>Alsuviricetes</taxon>
        <taxon>Tymovirales</taxon>
        <taxon>Alphaflexiviridae</taxon>
        <taxon>Potexvirus</taxon>
        <taxon>Mandarivirus</taxon>
    </lineage>
</organism>
<evidence type="ECO:0000256" key="2">
    <source>
        <dbReference type="ARBA" id="ARBA00004328"/>
    </source>
</evidence>
<feature type="domain" description="Potexviruses and carlaviruses coat protein" evidence="8">
    <location>
        <begin position="145"/>
        <end position="283"/>
    </location>
</feature>
<dbReference type="GO" id="GO:0019029">
    <property type="term" value="C:helical viral capsid"/>
    <property type="evidence" value="ECO:0007669"/>
    <property type="project" value="UniProtKB-KW"/>
</dbReference>
<keyword evidence="4 9" id="KW-0167">Capsid protein</keyword>
<gene>
    <name evidence="9" type="primary">CP</name>
</gene>
<sequence length="330" mass="36540">MSFDYTHLLYRNYPFPHYCEFDRHQLCDHHPVTKPPSRRPDTPNYLMATNNNHGKQPPSPIAPSNPPVPTPPTPVDKPENSNRTSNPPPVDKENREPVEKRVIHAFHAEPKTHNNGTPPPAFNPNNMNAVPLNLLNLNLKYSPVTNSIANPKQTEAVGKAWVRILNIDPANVFLYAIDLARACADAGSSPEADIIGANEDLNPIVERNALASVVRDFCPLRAFCAYYSRVVWNLMIKADQPPANWMKSGVDENAKFAAFDFFHGILSPASLYVPLERHPTSAERIANQAMFAVKIANAPGNGTDLTMDHVAFTRGKTTQTSGARPTPFNI</sequence>
<evidence type="ECO:0000256" key="1">
    <source>
        <dbReference type="ARBA" id="ARBA00004032"/>
    </source>
</evidence>
<keyword evidence="3" id="KW-1139">Helical capsid protein</keyword>
<comment type="subcellular location">
    <subcellularLocation>
        <location evidence="2">Virion</location>
    </subcellularLocation>
</comment>
<dbReference type="Pfam" id="PF00286">
    <property type="entry name" value="Flexi_CP"/>
    <property type="match status" value="1"/>
</dbReference>
<evidence type="ECO:0000256" key="3">
    <source>
        <dbReference type="ARBA" id="ARBA00022497"/>
    </source>
</evidence>
<evidence type="ECO:0000313" key="9">
    <source>
        <dbReference type="EMBL" id="AOX15541.1"/>
    </source>
</evidence>
<keyword evidence="6" id="KW-0687">Ribonucleoprotein</keyword>
<dbReference type="GO" id="GO:0005198">
    <property type="term" value="F:structural molecule activity"/>
    <property type="evidence" value="ECO:0007669"/>
    <property type="project" value="InterPro"/>
</dbReference>
<feature type="region of interest" description="Disordered" evidence="7">
    <location>
        <begin position="32"/>
        <end position="96"/>
    </location>
</feature>
<dbReference type="PRINTS" id="PR00232">
    <property type="entry name" value="POTXCARLCOAT"/>
</dbReference>
<feature type="compositionally biased region" description="Pro residues" evidence="7">
    <location>
        <begin position="57"/>
        <end position="75"/>
    </location>
</feature>
<evidence type="ECO:0000256" key="6">
    <source>
        <dbReference type="ARBA" id="ARBA00023274"/>
    </source>
</evidence>
<accession>A0A288QFM9</accession>
<protein>
    <submittedName>
        <fullName evidence="9">Coat protein</fullName>
    </submittedName>
</protein>
<evidence type="ECO:0000256" key="7">
    <source>
        <dbReference type="SAM" id="MobiDB-lite"/>
    </source>
</evidence>
<evidence type="ECO:0000259" key="8">
    <source>
        <dbReference type="Pfam" id="PF00286"/>
    </source>
</evidence>
<dbReference type="GO" id="GO:1990904">
    <property type="term" value="C:ribonucleoprotein complex"/>
    <property type="evidence" value="ECO:0007669"/>
    <property type="project" value="UniProtKB-KW"/>
</dbReference>
<dbReference type="EMBL" id="KT696523">
    <property type="protein sequence ID" value="AOX15541.1"/>
    <property type="molecule type" value="Genomic_RNA"/>
</dbReference>
<reference evidence="9" key="1">
    <citation type="submission" date="2015-09" db="EMBL/GenBank/DDBJ databases">
        <authorList>
            <person name="Jackson K.R."/>
            <person name="Lunt B.L."/>
            <person name="Fisher J.N.B."/>
            <person name="Gardner A.V."/>
            <person name="Bailey M.E."/>
            <person name="Deus L.M."/>
            <person name="Earl A.S."/>
            <person name="Gibby P.D."/>
            <person name="Hartmann K.A."/>
            <person name="Liu J.E."/>
            <person name="Manci A.M."/>
            <person name="Nielsen D.A."/>
            <person name="Solomon M.B."/>
            <person name="Breakwell D.P."/>
            <person name="Burnett S.H."/>
            <person name="Grose J.H."/>
        </authorList>
    </citation>
    <scope>NUCLEOTIDE SEQUENCE</scope>
    <source>
        <strain evidence="9">HI</strain>
    </source>
</reference>
<evidence type="ECO:0000256" key="4">
    <source>
        <dbReference type="ARBA" id="ARBA00022561"/>
    </source>
</evidence>
<comment type="function">
    <text evidence="1">Required for genome encapsidation. Forms ribonucleoprotein complexes along with TGB1 helicase and viral RNA.</text>
</comment>